<organism evidence="1 2">
    <name type="scientific">Cichorium intybus</name>
    <name type="common">Chicory</name>
    <dbReference type="NCBI Taxonomy" id="13427"/>
    <lineage>
        <taxon>Eukaryota</taxon>
        <taxon>Viridiplantae</taxon>
        <taxon>Streptophyta</taxon>
        <taxon>Embryophyta</taxon>
        <taxon>Tracheophyta</taxon>
        <taxon>Spermatophyta</taxon>
        <taxon>Magnoliopsida</taxon>
        <taxon>eudicotyledons</taxon>
        <taxon>Gunneridae</taxon>
        <taxon>Pentapetalae</taxon>
        <taxon>asterids</taxon>
        <taxon>campanulids</taxon>
        <taxon>Asterales</taxon>
        <taxon>Asteraceae</taxon>
        <taxon>Cichorioideae</taxon>
        <taxon>Cichorieae</taxon>
        <taxon>Cichoriinae</taxon>
        <taxon>Cichorium</taxon>
    </lineage>
</organism>
<comment type="caution">
    <text evidence="1">The sequence shown here is derived from an EMBL/GenBank/DDBJ whole genome shotgun (WGS) entry which is preliminary data.</text>
</comment>
<keyword evidence="2" id="KW-1185">Reference proteome</keyword>
<reference evidence="2" key="1">
    <citation type="journal article" date="2022" name="Mol. Ecol. Resour.">
        <title>The genomes of chicory, endive, great burdock and yacon provide insights into Asteraceae palaeo-polyploidization history and plant inulin production.</title>
        <authorList>
            <person name="Fan W."/>
            <person name="Wang S."/>
            <person name="Wang H."/>
            <person name="Wang A."/>
            <person name="Jiang F."/>
            <person name="Liu H."/>
            <person name="Zhao H."/>
            <person name="Xu D."/>
            <person name="Zhang Y."/>
        </authorList>
    </citation>
    <scope>NUCLEOTIDE SEQUENCE [LARGE SCALE GENOMIC DNA]</scope>
    <source>
        <strain evidence="2">cv. Punajuju</strain>
    </source>
</reference>
<dbReference type="EMBL" id="CM042015">
    <property type="protein sequence ID" value="KAI3710741.1"/>
    <property type="molecule type" value="Genomic_DNA"/>
</dbReference>
<dbReference type="Proteomes" id="UP001055811">
    <property type="component" value="Linkage Group LG07"/>
</dbReference>
<evidence type="ECO:0000313" key="1">
    <source>
        <dbReference type="EMBL" id="KAI3710741.1"/>
    </source>
</evidence>
<proteinExistence type="predicted"/>
<name>A0ACB9AML1_CICIN</name>
<sequence length="777" mass="91183">MDVLRSSPSQSQDHVDPEKEEELKWTIIETDTKVSKIVKLIKGIFGNRESNQKKESEAIDLIEDFHERYQSMCAMYEDLREGVKKCNNEEDKEDQLESSSTSSSNSLSMESSAGYFSPGGGSKASSLDHIPKAATADGLSMKSENSCYSLEDVSEVVKETLSVEPVWSTYKPDEREEDERGRTVEKLMKENGDLRDRLGVKENKYKNLKNKSSTRMKELEEKVVELKHEIEELNQHEREKEYKGRHDELLKRNDENSGLQIAFQKKERDVLKKVDECEKSLNRKIDDSMDRVHNVKVELDSLRSQKDEDRKKVLYEKEKELQSLRIQNREAQMKIKEKTEEVADLKGKIVRSMDRIQSMQTEVDALWSQNDESRKRFLYEKEKEIERLKIQSHRSEMQIKKKTEAVVDEFEKVLKGKMVQSMDRVQNVQTNVDSLRKKLVYEKEKERESLRIRNEELKTEFKNKTKQVIEEYENILKGKIAQSMDRVQNMQMEVDSLRSKETQISTLESKSESVKKELSNKVKSLEHKCKSMEIDKRELEVKNDVLAGTLEQKDVVADKLNDEAKSNFRTSVKKMGDMMTDFRKTSEDNIRILSRRIRVAEQIHNETRDWYKKTRDKFEQDKIDSDMNVRTIKILMTMVNETLKVTETLGLRFVECCEDFMNRVSKVSCEINSAKDWVRRKNKVMLQLKEDYDAVVIELAGKEEEVLRSRQKVLKLESKLRDLEKTVKENDEAIIVLKEEKREAIRHLCVWTDYHRSRADFLTKSLSDLLARNQRPV</sequence>
<reference evidence="1 2" key="2">
    <citation type="journal article" date="2022" name="Mol. Ecol. Resour.">
        <title>The genomes of chicory, endive, great burdock and yacon provide insights into Asteraceae paleo-polyploidization history and plant inulin production.</title>
        <authorList>
            <person name="Fan W."/>
            <person name="Wang S."/>
            <person name="Wang H."/>
            <person name="Wang A."/>
            <person name="Jiang F."/>
            <person name="Liu H."/>
            <person name="Zhao H."/>
            <person name="Xu D."/>
            <person name="Zhang Y."/>
        </authorList>
    </citation>
    <scope>NUCLEOTIDE SEQUENCE [LARGE SCALE GENOMIC DNA]</scope>
    <source>
        <strain evidence="2">cv. Punajuju</strain>
        <tissue evidence="1">Leaves</tissue>
    </source>
</reference>
<evidence type="ECO:0000313" key="2">
    <source>
        <dbReference type="Proteomes" id="UP001055811"/>
    </source>
</evidence>
<accession>A0ACB9AML1</accession>
<gene>
    <name evidence="1" type="ORF">L2E82_40532</name>
</gene>
<protein>
    <submittedName>
        <fullName evidence="1">Uncharacterized protein</fullName>
    </submittedName>
</protein>